<dbReference type="HAMAP" id="MF_00422">
    <property type="entry name" value="SecE"/>
    <property type="match status" value="1"/>
</dbReference>
<dbReference type="AlphaFoldDB" id="A0A095YAP2"/>
<evidence type="ECO:0000256" key="2">
    <source>
        <dbReference type="ARBA" id="ARBA00022448"/>
    </source>
</evidence>
<evidence type="ECO:0000256" key="5">
    <source>
        <dbReference type="ARBA" id="ARBA00022927"/>
    </source>
</evidence>
<dbReference type="InterPro" id="IPR038379">
    <property type="entry name" value="SecE_sf"/>
</dbReference>
<dbReference type="NCBIfam" id="TIGR00964">
    <property type="entry name" value="secE_bact"/>
    <property type="match status" value="1"/>
</dbReference>
<dbReference type="GO" id="GO:0006605">
    <property type="term" value="P:protein targeting"/>
    <property type="evidence" value="ECO:0007669"/>
    <property type="project" value="UniProtKB-UniRule"/>
</dbReference>
<keyword evidence="6 9" id="KW-1133">Transmembrane helix</keyword>
<dbReference type="EMBL" id="JRNH01000032">
    <property type="protein sequence ID" value="KGF19525.1"/>
    <property type="molecule type" value="Genomic_DNA"/>
</dbReference>
<protein>
    <recommendedName>
        <fullName evidence="9">Protein translocase subunit SecE</fullName>
    </recommendedName>
</protein>
<comment type="caution">
    <text evidence="10">The sequence shown here is derived from an EMBL/GenBank/DDBJ whole genome shotgun (WGS) entry which is preliminary data.</text>
</comment>
<organism evidence="10 11">
    <name type="scientific">Pseudoglutamicibacter albus DNF00011</name>
    <dbReference type="NCBI Taxonomy" id="1401063"/>
    <lineage>
        <taxon>Bacteria</taxon>
        <taxon>Bacillati</taxon>
        <taxon>Actinomycetota</taxon>
        <taxon>Actinomycetes</taxon>
        <taxon>Micrococcales</taxon>
        <taxon>Micrococcaceae</taxon>
        <taxon>Pseudoglutamicibacter</taxon>
    </lineage>
</organism>
<dbReference type="InterPro" id="IPR001901">
    <property type="entry name" value="Translocase_SecE/Sec61-g"/>
</dbReference>
<keyword evidence="5 9" id="KW-0653">Protein transport</keyword>
<dbReference type="InterPro" id="IPR005807">
    <property type="entry name" value="SecE_bac"/>
</dbReference>
<dbReference type="GO" id="GO:0009306">
    <property type="term" value="P:protein secretion"/>
    <property type="evidence" value="ECO:0007669"/>
    <property type="project" value="UniProtKB-UniRule"/>
</dbReference>
<evidence type="ECO:0000256" key="7">
    <source>
        <dbReference type="ARBA" id="ARBA00023010"/>
    </source>
</evidence>
<evidence type="ECO:0000256" key="1">
    <source>
        <dbReference type="ARBA" id="ARBA00004370"/>
    </source>
</evidence>
<dbReference type="GO" id="GO:0008320">
    <property type="term" value="F:protein transmembrane transporter activity"/>
    <property type="evidence" value="ECO:0007669"/>
    <property type="project" value="UniProtKB-UniRule"/>
</dbReference>
<evidence type="ECO:0000256" key="8">
    <source>
        <dbReference type="ARBA" id="ARBA00023136"/>
    </source>
</evidence>
<dbReference type="PANTHER" id="PTHR33910:SF1">
    <property type="entry name" value="PROTEIN TRANSLOCASE SUBUNIT SECE"/>
    <property type="match status" value="1"/>
</dbReference>
<comment type="subcellular location">
    <subcellularLocation>
        <location evidence="9">Cell membrane</location>
        <topology evidence="9">Single-pass membrane protein</topology>
    </subcellularLocation>
    <subcellularLocation>
        <location evidence="1">Membrane</location>
    </subcellularLocation>
</comment>
<sequence length="74" mass="8622">MTETTAQRKKRGFFGAISLFFAQVIQELRKVVSPTRKELVNYWFVVLMFVVIVMIMVGLLDFVFGKVAVWSFTR</sequence>
<dbReference type="Gene3D" id="1.20.5.1030">
    <property type="entry name" value="Preprotein translocase secy subunit"/>
    <property type="match status" value="1"/>
</dbReference>
<keyword evidence="2 9" id="KW-0813">Transport</keyword>
<proteinExistence type="inferred from homology"/>
<dbReference type="RefSeq" id="WP_035758003.1">
    <property type="nucleotide sequence ID" value="NZ_JRNH01000032.1"/>
</dbReference>
<dbReference type="PANTHER" id="PTHR33910">
    <property type="entry name" value="PROTEIN TRANSLOCASE SUBUNIT SECE"/>
    <property type="match status" value="1"/>
</dbReference>
<feature type="transmembrane region" description="Helical" evidence="9">
    <location>
        <begin position="40"/>
        <end position="64"/>
    </location>
</feature>
<dbReference type="GO" id="GO:0065002">
    <property type="term" value="P:intracellular protein transmembrane transport"/>
    <property type="evidence" value="ECO:0007669"/>
    <property type="project" value="UniProtKB-UniRule"/>
</dbReference>
<dbReference type="GO" id="GO:0005886">
    <property type="term" value="C:plasma membrane"/>
    <property type="evidence" value="ECO:0007669"/>
    <property type="project" value="UniProtKB-SubCell"/>
</dbReference>
<evidence type="ECO:0000313" key="10">
    <source>
        <dbReference type="EMBL" id="KGF19525.1"/>
    </source>
</evidence>
<keyword evidence="7 9" id="KW-0811">Translocation</keyword>
<comment type="similarity">
    <text evidence="9">Belongs to the SecE/SEC61-gamma family.</text>
</comment>
<dbReference type="GO" id="GO:0043952">
    <property type="term" value="P:protein transport by the Sec complex"/>
    <property type="evidence" value="ECO:0007669"/>
    <property type="project" value="UniProtKB-UniRule"/>
</dbReference>
<dbReference type="Proteomes" id="UP000053528">
    <property type="component" value="Unassembled WGS sequence"/>
</dbReference>
<keyword evidence="3 9" id="KW-1003">Cell membrane</keyword>
<evidence type="ECO:0000256" key="6">
    <source>
        <dbReference type="ARBA" id="ARBA00022989"/>
    </source>
</evidence>
<keyword evidence="4 9" id="KW-0812">Transmembrane</keyword>
<evidence type="ECO:0000256" key="3">
    <source>
        <dbReference type="ARBA" id="ARBA00022475"/>
    </source>
</evidence>
<name>A0A095YAP2_9MICC</name>
<evidence type="ECO:0000256" key="9">
    <source>
        <dbReference type="HAMAP-Rule" id="MF_00422"/>
    </source>
</evidence>
<evidence type="ECO:0000313" key="11">
    <source>
        <dbReference type="Proteomes" id="UP000053528"/>
    </source>
</evidence>
<keyword evidence="8 9" id="KW-0472">Membrane</keyword>
<comment type="function">
    <text evidence="9">Essential subunit of the Sec protein translocation channel SecYEG. Clamps together the 2 halves of SecY. May contact the channel plug during translocation.</text>
</comment>
<accession>A0A095YAP2</accession>
<comment type="subunit">
    <text evidence="9">Component of the Sec protein translocase complex. Heterotrimer consisting of SecY, SecE and SecG subunits. The heterotrimers can form oligomers, although 1 heterotrimer is thought to be able to translocate proteins. Interacts with the ribosome. Interacts with SecDF, and other proteins may be involved. Interacts with SecA.</text>
</comment>
<evidence type="ECO:0000256" key="4">
    <source>
        <dbReference type="ARBA" id="ARBA00022692"/>
    </source>
</evidence>
<gene>
    <name evidence="9" type="primary">secE</name>
    <name evidence="10" type="ORF">HMPREF2128_10750</name>
</gene>
<dbReference type="Pfam" id="PF00584">
    <property type="entry name" value="SecE"/>
    <property type="match status" value="1"/>
</dbReference>
<reference evidence="10 11" key="1">
    <citation type="submission" date="2014-07" db="EMBL/GenBank/DDBJ databases">
        <authorList>
            <person name="McCorrison J."/>
            <person name="Sanka R."/>
            <person name="Torralba M."/>
            <person name="Gillis M."/>
            <person name="Haft D.H."/>
            <person name="Methe B."/>
            <person name="Sutton G."/>
            <person name="Nelson K.E."/>
        </authorList>
    </citation>
    <scope>NUCLEOTIDE SEQUENCE [LARGE SCALE GENOMIC DNA]</scope>
    <source>
        <strain evidence="10 11">DNF00011</strain>
    </source>
</reference>